<accession>A0AAX6IDA8</accession>
<evidence type="ECO:0000313" key="2">
    <source>
        <dbReference type="EMBL" id="KAJ6851011.1"/>
    </source>
</evidence>
<evidence type="ECO:0000313" key="3">
    <source>
        <dbReference type="Proteomes" id="UP001140949"/>
    </source>
</evidence>
<feature type="compositionally biased region" description="Low complexity" evidence="1">
    <location>
        <begin position="30"/>
        <end position="44"/>
    </location>
</feature>
<evidence type="ECO:0000256" key="1">
    <source>
        <dbReference type="SAM" id="MobiDB-lite"/>
    </source>
</evidence>
<gene>
    <name evidence="2" type="ORF">M6B38_262715</name>
</gene>
<reference evidence="2" key="1">
    <citation type="journal article" date="2023" name="GigaByte">
        <title>Genome assembly of the bearded iris, Iris pallida Lam.</title>
        <authorList>
            <person name="Bruccoleri R.E."/>
            <person name="Oakeley E.J."/>
            <person name="Faust A.M.E."/>
            <person name="Altorfer M."/>
            <person name="Dessus-Babus S."/>
            <person name="Burckhardt D."/>
            <person name="Oertli M."/>
            <person name="Naumann U."/>
            <person name="Petersen F."/>
            <person name="Wong J."/>
        </authorList>
    </citation>
    <scope>NUCLEOTIDE SEQUENCE</scope>
    <source>
        <strain evidence="2">GSM-AAB239-AS_SAM_17_03QT</strain>
    </source>
</reference>
<comment type="caution">
    <text evidence="2">The sequence shown here is derived from an EMBL/GenBank/DDBJ whole genome shotgun (WGS) entry which is preliminary data.</text>
</comment>
<name>A0AAX6IDA8_IRIPA</name>
<protein>
    <submittedName>
        <fullName evidence="2">GPI-anchored protein 58</fullName>
    </submittedName>
</protein>
<proteinExistence type="predicted"/>
<sequence length="166" mass="18255">MQTEHHPHSSTRQYFHPPSLDDDPPPWPAWPSATADSTSTIISTHCRHHHFDSPAPPSQSCAGPPPHRAHCRAQSRLAGLAWPGCVAAQQQHAPGAQQLRSQQSRAHAVEHRRRQRASPLSREASGDPPPAARASGDPPWTRTLFSDAPNSLFVHFARRPVVTRAK</sequence>
<reference evidence="2" key="2">
    <citation type="submission" date="2023-04" db="EMBL/GenBank/DDBJ databases">
        <authorList>
            <person name="Bruccoleri R.E."/>
            <person name="Oakeley E.J."/>
            <person name="Faust A.-M."/>
            <person name="Dessus-Babus S."/>
            <person name="Altorfer M."/>
            <person name="Burckhardt D."/>
            <person name="Oertli M."/>
            <person name="Naumann U."/>
            <person name="Petersen F."/>
            <person name="Wong J."/>
        </authorList>
    </citation>
    <scope>NUCLEOTIDE SEQUENCE</scope>
    <source>
        <strain evidence="2">GSM-AAB239-AS_SAM_17_03QT</strain>
        <tissue evidence="2">Leaf</tissue>
    </source>
</reference>
<feature type="region of interest" description="Disordered" evidence="1">
    <location>
        <begin position="1"/>
        <end position="70"/>
    </location>
</feature>
<dbReference type="AlphaFoldDB" id="A0AAX6IDA8"/>
<dbReference type="Proteomes" id="UP001140949">
    <property type="component" value="Unassembled WGS sequence"/>
</dbReference>
<dbReference type="EMBL" id="JANAVB010002397">
    <property type="protein sequence ID" value="KAJ6851011.1"/>
    <property type="molecule type" value="Genomic_DNA"/>
</dbReference>
<feature type="region of interest" description="Disordered" evidence="1">
    <location>
        <begin position="93"/>
        <end position="146"/>
    </location>
</feature>
<organism evidence="2 3">
    <name type="scientific">Iris pallida</name>
    <name type="common">Sweet iris</name>
    <dbReference type="NCBI Taxonomy" id="29817"/>
    <lineage>
        <taxon>Eukaryota</taxon>
        <taxon>Viridiplantae</taxon>
        <taxon>Streptophyta</taxon>
        <taxon>Embryophyta</taxon>
        <taxon>Tracheophyta</taxon>
        <taxon>Spermatophyta</taxon>
        <taxon>Magnoliopsida</taxon>
        <taxon>Liliopsida</taxon>
        <taxon>Asparagales</taxon>
        <taxon>Iridaceae</taxon>
        <taxon>Iridoideae</taxon>
        <taxon>Irideae</taxon>
        <taxon>Iris</taxon>
    </lineage>
</organism>
<keyword evidence="3" id="KW-1185">Reference proteome</keyword>